<dbReference type="Gene3D" id="2.60.40.10">
    <property type="entry name" value="Immunoglobulins"/>
    <property type="match status" value="1"/>
</dbReference>
<dbReference type="InterPro" id="IPR036179">
    <property type="entry name" value="Ig-like_dom_sf"/>
</dbReference>
<evidence type="ECO:0000256" key="5">
    <source>
        <dbReference type="SAM" id="Phobius"/>
    </source>
</evidence>
<comment type="subcellular location">
    <subcellularLocation>
        <location evidence="1">Membrane</location>
    </subcellularLocation>
</comment>
<keyword evidence="2 6" id="KW-0732">Signal</keyword>
<dbReference type="PANTHER" id="PTHR12080">
    <property type="entry name" value="SIGNALING LYMPHOCYTIC ACTIVATION MOLECULE"/>
    <property type="match status" value="1"/>
</dbReference>
<dbReference type="Pfam" id="PF07686">
    <property type="entry name" value="V-set"/>
    <property type="match status" value="1"/>
</dbReference>
<protein>
    <recommendedName>
        <fullName evidence="7">Immunoglobulin domain-containing protein</fullName>
    </recommendedName>
</protein>
<dbReference type="PANTHER" id="PTHR12080:SF48">
    <property type="entry name" value="IMMUNOGLOBULIN SUBTYPE DOMAIN-CONTAINING PROTEIN"/>
    <property type="match status" value="1"/>
</dbReference>
<name>A0AAN9HBN9_9TELE</name>
<evidence type="ECO:0000256" key="1">
    <source>
        <dbReference type="ARBA" id="ARBA00004370"/>
    </source>
</evidence>
<dbReference type="InterPro" id="IPR013106">
    <property type="entry name" value="Ig_V-set"/>
</dbReference>
<dbReference type="InterPro" id="IPR015631">
    <property type="entry name" value="CD2/SLAM_rcpt"/>
</dbReference>
<evidence type="ECO:0000313" key="9">
    <source>
        <dbReference type="Proteomes" id="UP001364617"/>
    </source>
</evidence>
<feature type="signal peptide" evidence="6">
    <location>
        <begin position="1"/>
        <end position="21"/>
    </location>
</feature>
<dbReference type="EMBL" id="JAYKXH010000006">
    <property type="protein sequence ID" value="KAK7166790.1"/>
    <property type="molecule type" value="Genomic_DNA"/>
</dbReference>
<dbReference type="SMART" id="SM00409">
    <property type="entry name" value="IG"/>
    <property type="match status" value="1"/>
</dbReference>
<dbReference type="SUPFAM" id="SSF48726">
    <property type="entry name" value="Immunoglobulin"/>
    <property type="match status" value="1"/>
</dbReference>
<accession>A0AAN9HBN9</accession>
<evidence type="ECO:0000313" key="8">
    <source>
        <dbReference type="EMBL" id="KAK7166790.1"/>
    </source>
</evidence>
<evidence type="ECO:0000256" key="3">
    <source>
        <dbReference type="ARBA" id="ARBA00023136"/>
    </source>
</evidence>
<proteinExistence type="predicted"/>
<dbReference type="InterPro" id="IPR003599">
    <property type="entry name" value="Ig_sub"/>
</dbReference>
<dbReference type="Proteomes" id="UP001364617">
    <property type="component" value="Unassembled WGS sequence"/>
</dbReference>
<evidence type="ECO:0000256" key="4">
    <source>
        <dbReference type="ARBA" id="ARBA00023180"/>
    </source>
</evidence>
<dbReference type="InterPro" id="IPR013783">
    <property type="entry name" value="Ig-like_fold"/>
</dbReference>
<feature type="chain" id="PRO_5042956562" description="Immunoglobulin domain-containing protein" evidence="6">
    <location>
        <begin position="22"/>
        <end position="251"/>
    </location>
</feature>
<evidence type="ECO:0000256" key="6">
    <source>
        <dbReference type="SAM" id="SignalP"/>
    </source>
</evidence>
<organism evidence="8 9">
    <name type="scientific">Phoxinus phoxinus</name>
    <name type="common">Eurasian minnow</name>
    <dbReference type="NCBI Taxonomy" id="58324"/>
    <lineage>
        <taxon>Eukaryota</taxon>
        <taxon>Metazoa</taxon>
        <taxon>Chordata</taxon>
        <taxon>Craniata</taxon>
        <taxon>Vertebrata</taxon>
        <taxon>Euteleostomi</taxon>
        <taxon>Actinopterygii</taxon>
        <taxon>Neopterygii</taxon>
        <taxon>Teleostei</taxon>
        <taxon>Ostariophysi</taxon>
        <taxon>Cypriniformes</taxon>
        <taxon>Leuciscidae</taxon>
        <taxon>Phoxininae</taxon>
        <taxon>Phoxinus</taxon>
    </lineage>
</organism>
<keyword evidence="9" id="KW-1185">Reference proteome</keyword>
<dbReference type="AlphaFoldDB" id="A0AAN9HBN9"/>
<feature type="domain" description="Immunoglobulin" evidence="7">
    <location>
        <begin position="21"/>
        <end position="120"/>
    </location>
</feature>
<gene>
    <name evidence="8" type="ORF">R3I93_006532</name>
</gene>
<keyword evidence="5" id="KW-0812">Transmembrane</keyword>
<evidence type="ECO:0000259" key="7">
    <source>
        <dbReference type="SMART" id="SM00409"/>
    </source>
</evidence>
<keyword evidence="4" id="KW-0325">Glycoprotein</keyword>
<dbReference type="GO" id="GO:0016020">
    <property type="term" value="C:membrane"/>
    <property type="evidence" value="ECO:0007669"/>
    <property type="project" value="UniProtKB-SubCell"/>
</dbReference>
<evidence type="ECO:0000256" key="2">
    <source>
        <dbReference type="ARBA" id="ARBA00022729"/>
    </source>
</evidence>
<keyword evidence="5" id="KW-1133">Transmembrane helix</keyword>
<sequence length="251" mass="27963">MSHRCLMVAVVVFITTEAISGEEVMKAVGDQVSFKLDTIVPPVTSITWKQVKDAVVRKVIEWEEEDTTTTIPYLRFKGITTLDVKTGQITITNLTLEHSGVYTIDVSGKEQTQRFTLTVMDLVPKPVIIIEPTGNPGVVYLRCEYSEKIIWKNSAGKTLTGSAITPKGESITVKNERNPEIFYTCSLQNAASEKTSDPVYERDLFKGLNGKFVVWISIVLICLVFIILFLFIPPLYGSCAADCGRQKTSRE</sequence>
<comment type="caution">
    <text evidence="8">The sequence shown here is derived from an EMBL/GenBank/DDBJ whole genome shotgun (WGS) entry which is preliminary data.</text>
</comment>
<keyword evidence="3 5" id="KW-0472">Membrane</keyword>
<reference evidence="8 9" key="1">
    <citation type="submission" date="2024-02" db="EMBL/GenBank/DDBJ databases">
        <title>Chromosome-level genome assembly of the Eurasian Minnow (Phoxinus phoxinus).</title>
        <authorList>
            <person name="Oriowo T.O."/>
            <person name="Martin S."/>
            <person name="Stange M."/>
            <person name="Chrysostomakis Y."/>
            <person name="Brown T."/>
            <person name="Winkler S."/>
            <person name="Kukowka S."/>
            <person name="Myers E.W."/>
            <person name="Bohne A."/>
        </authorList>
    </citation>
    <scope>NUCLEOTIDE SEQUENCE [LARGE SCALE GENOMIC DNA]</scope>
    <source>
        <strain evidence="8">ZFMK-TIS-60720</strain>
        <tissue evidence="8">Whole Organism</tissue>
    </source>
</reference>
<feature type="transmembrane region" description="Helical" evidence="5">
    <location>
        <begin position="212"/>
        <end position="232"/>
    </location>
</feature>